<protein>
    <recommendedName>
        <fullName evidence="5">Outer membrane lipoprotein carrier protein LolA</fullName>
    </recommendedName>
</protein>
<dbReference type="EMBL" id="AP019782">
    <property type="protein sequence ID" value="BBL71832.1"/>
    <property type="molecule type" value="Genomic_DNA"/>
</dbReference>
<dbReference type="Proteomes" id="UP000824988">
    <property type="component" value="Chromosome"/>
</dbReference>
<keyword evidence="4" id="KW-1185">Reference proteome</keyword>
<evidence type="ECO:0000313" key="3">
    <source>
        <dbReference type="EMBL" id="BBL71832.1"/>
    </source>
</evidence>
<accession>A0A8D4VSM8</accession>
<dbReference type="AlphaFoldDB" id="A0A8D4VSM8"/>
<feature type="region of interest" description="Disordered" evidence="1">
    <location>
        <begin position="147"/>
        <end position="193"/>
    </location>
</feature>
<organism evidence="3 4">
    <name type="scientific">Methylogaea oryzae</name>
    <dbReference type="NCBI Taxonomy" id="1295382"/>
    <lineage>
        <taxon>Bacteria</taxon>
        <taxon>Pseudomonadati</taxon>
        <taxon>Pseudomonadota</taxon>
        <taxon>Gammaproteobacteria</taxon>
        <taxon>Methylococcales</taxon>
        <taxon>Methylococcaceae</taxon>
        <taxon>Methylogaea</taxon>
    </lineage>
</organism>
<keyword evidence="2" id="KW-0732">Signal</keyword>
<feature type="compositionally biased region" description="Basic and acidic residues" evidence="1">
    <location>
        <begin position="184"/>
        <end position="193"/>
    </location>
</feature>
<reference evidence="3" key="1">
    <citation type="submission" date="2019-06" db="EMBL/GenBank/DDBJ databases">
        <title>Complete genome sequence of Methylogaea oryzae strain JCM16910.</title>
        <authorList>
            <person name="Asakawa S."/>
        </authorList>
    </citation>
    <scope>NUCLEOTIDE SEQUENCE</scope>
    <source>
        <strain evidence="3">E10</strain>
    </source>
</reference>
<evidence type="ECO:0000313" key="4">
    <source>
        <dbReference type="Proteomes" id="UP000824988"/>
    </source>
</evidence>
<sequence>MKRRLCLLLALWPMASWAGGADGTALPELLARIRQSGPAQFHYEETRRLELAAAPWHGEGYMLSGADGSLVKLQLLPKRVIMAIVQDRMYYWDPEQRQRSSAPLSFAGSAAGQIAVFRAILQGQAETLAPDYDFAADRQGKRWSLRVTPKPGQGGEEAPSVEISGDEDTNRRRIAISQPDGESTEYRMERTDEGQRLEYSIQRLLLEAAGE</sequence>
<proteinExistence type="predicted"/>
<name>A0A8D4VSM8_9GAMM</name>
<dbReference type="KEGG" id="moz:MoryE10_24380"/>
<feature type="chain" id="PRO_5034195857" description="Outer membrane lipoprotein carrier protein LolA" evidence="2">
    <location>
        <begin position="19"/>
        <end position="211"/>
    </location>
</feature>
<gene>
    <name evidence="3" type="ORF">MoryE10_24380</name>
</gene>
<evidence type="ECO:0008006" key="5">
    <source>
        <dbReference type="Google" id="ProtNLM"/>
    </source>
</evidence>
<evidence type="ECO:0000256" key="2">
    <source>
        <dbReference type="SAM" id="SignalP"/>
    </source>
</evidence>
<feature type="signal peptide" evidence="2">
    <location>
        <begin position="1"/>
        <end position="18"/>
    </location>
</feature>
<evidence type="ECO:0000256" key="1">
    <source>
        <dbReference type="SAM" id="MobiDB-lite"/>
    </source>
</evidence>
<dbReference type="RefSeq" id="WP_246598854.1">
    <property type="nucleotide sequence ID" value="NZ_AP019782.1"/>
</dbReference>